<dbReference type="InterPro" id="IPR017174">
    <property type="entry name" value="Bdp1_fungi"/>
</dbReference>
<dbReference type="STRING" id="1835702.A0A1F5LD95"/>
<dbReference type="RefSeq" id="XP_022486512.1">
    <property type="nucleotide sequence ID" value="XM_022633546.1"/>
</dbReference>
<feature type="compositionally biased region" description="Basic and acidic residues" evidence="1">
    <location>
        <begin position="343"/>
        <end position="372"/>
    </location>
</feature>
<comment type="caution">
    <text evidence="3">The sequence shown here is derived from an EMBL/GenBank/DDBJ whole genome shotgun (WGS) entry which is preliminary data.</text>
</comment>
<dbReference type="PANTHER" id="PTHR22929:SF0">
    <property type="entry name" value="TRANSCRIPTION FACTOR TFIIIB COMPONENT B'' HOMOLOG"/>
    <property type="match status" value="1"/>
</dbReference>
<feature type="compositionally biased region" description="Polar residues" evidence="1">
    <location>
        <begin position="1"/>
        <end position="10"/>
    </location>
</feature>
<protein>
    <recommendedName>
        <fullName evidence="2">Myb-like domain-containing protein</fullName>
    </recommendedName>
</protein>
<dbReference type="PANTHER" id="PTHR22929">
    <property type="entry name" value="RNA POLYMERASE III TRANSCRIPTION INITIATION FACTOR B"/>
    <property type="match status" value="1"/>
</dbReference>
<dbReference type="Proteomes" id="UP000177622">
    <property type="component" value="Unassembled WGS sequence"/>
</dbReference>
<proteinExistence type="predicted"/>
<reference evidence="3 4" key="1">
    <citation type="journal article" date="2016" name="Sci. Rep.">
        <title>Penicillium arizonense, a new, genome sequenced fungal species, reveals a high chemical diversity in secreted metabolites.</title>
        <authorList>
            <person name="Grijseels S."/>
            <person name="Nielsen J.C."/>
            <person name="Randelovic M."/>
            <person name="Nielsen J."/>
            <person name="Nielsen K.F."/>
            <person name="Workman M."/>
            <person name="Frisvad J.C."/>
        </authorList>
    </citation>
    <scope>NUCLEOTIDE SEQUENCE [LARGE SCALE GENOMIC DNA]</scope>
    <source>
        <strain evidence="3 4">CBS 141311</strain>
    </source>
</reference>
<dbReference type="GO" id="GO:0000995">
    <property type="term" value="F:RNA polymerase III general transcription initiation factor activity"/>
    <property type="evidence" value="ECO:0007669"/>
    <property type="project" value="InterPro"/>
</dbReference>
<feature type="compositionally biased region" description="Low complexity" evidence="1">
    <location>
        <begin position="74"/>
        <end position="92"/>
    </location>
</feature>
<feature type="compositionally biased region" description="Basic and acidic residues" evidence="1">
    <location>
        <begin position="550"/>
        <end position="566"/>
    </location>
</feature>
<feature type="compositionally biased region" description="Low complexity" evidence="1">
    <location>
        <begin position="168"/>
        <end position="182"/>
    </location>
</feature>
<dbReference type="GO" id="GO:0001156">
    <property type="term" value="F:TFIIIC-class transcription factor complex binding"/>
    <property type="evidence" value="ECO:0007669"/>
    <property type="project" value="TreeGrafter"/>
</dbReference>
<evidence type="ECO:0000313" key="3">
    <source>
        <dbReference type="EMBL" id="OGE51067.1"/>
    </source>
</evidence>
<dbReference type="PIRSF" id="PIRSF037327">
    <property type="entry name" value="TFIIIB_Bdp1_fun"/>
    <property type="match status" value="1"/>
</dbReference>
<feature type="compositionally biased region" description="Low complexity" evidence="1">
    <location>
        <begin position="100"/>
        <end position="115"/>
    </location>
</feature>
<dbReference type="CDD" id="cd00167">
    <property type="entry name" value="SANT"/>
    <property type="match status" value="1"/>
</dbReference>
<sequence length="612" mass="66693">MKSFSSSVINKTGKKFAPKAPVRRAPAAAPARRPSAVQQAQVQAAQAETTQRDKQDESDKQEDVAESALPSGSAERAPAAADAKPQAVDAAPTEPPAAKIDTPIETPIATPITKPNAVAISKPTATSIPKPIAQPIPPPKRKASVLQPSSHEPTAPLTPPPTQPSQPTPVSTTSTGVTQPGSARDEPEEALLEYARVEAARAAENLVNSTQPPLSSHRAQPESQNNAAPTEIRPTKRRKSSVTIAKPGRKKSVSTVASASSSRRGSQSVVPTIEDPNGTPGASATSSTPELSQAKTKKRKYSKAGTSDPEGSEKPKRVRKKREPTPEGAETVEILPNVVKMSELCKDLRTGKKSKRETELRKMDQAEEERKKTGTPAPGTPIKQNEPEQDNAERPLDWKPQSGPIMRIVNGEIVLDNSSLQVDRHADAARAAGDLEDVVESNLTRKINQATYGKRSKTETWDEEMTDLFYRGLRMFGTDFMVISKMFPGRSRRQIKLKFNNEERRDPQRIKDTLLGPREHIDIATYSEMTNATYDDPKVVQQELDDEKKRIEDQHAKEKQLQEEMLHNPTGTDAKDEKADKAPAKKSRKKHAKDVGGGTEEVLGSIDDFPMA</sequence>
<feature type="region of interest" description="Disordered" evidence="1">
    <location>
        <begin position="550"/>
        <end position="612"/>
    </location>
</feature>
<dbReference type="AlphaFoldDB" id="A0A1F5LD95"/>
<gene>
    <name evidence="3" type="ORF">PENARI_c014G07247</name>
</gene>
<feature type="domain" description="Myb-like" evidence="2">
    <location>
        <begin position="457"/>
        <end position="505"/>
    </location>
</feature>
<dbReference type="SUPFAM" id="SSF46689">
    <property type="entry name" value="Homeodomain-like"/>
    <property type="match status" value="1"/>
</dbReference>
<feature type="compositionally biased region" description="Low complexity" evidence="1">
    <location>
        <begin position="253"/>
        <end position="270"/>
    </location>
</feature>
<evidence type="ECO:0000259" key="2">
    <source>
        <dbReference type="SMART" id="SM00717"/>
    </source>
</evidence>
<dbReference type="GO" id="GO:0070898">
    <property type="term" value="P:RNA polymerase III preinitiation complex assembly"/>
    <property type="evidence" value="ECO:0007669"/>
    <property type="project" value="TreeGrafter"/>
</dbReference>
<accession>A0A1F5LD95</accession>
<evidence type="ECO:0000313" key="4">
    <source>
        <dbReference type="Proteomes" id="UP000177622"/>
    </source>
</evidence>
<feature type="region of interest" description="Disordered" evidence="1">
    <location>
        <begin position="1"/>
        <end position="403"/>
    </location>
</feature>
<dbReference type="FunFam" id="1.10.10.60:FF:000322">
    <property type="entry name" value="Transcription factor TFIIIB component B"/>
    <property type="match status" value="1"/>
</dbReference>
<feature type="compositionally biased region" description="Low complexity" evidence="1">
    <location>
        <begin position="18"/>
        <end position="47"/>
    </location>
</feature>
<evidence type="ECO:0000256" key="1">
    <source>
        <dbReference type="SAM" id="MobiDB-lite"/>
    </source>
</evidence>
<feature type="compositionally biased region" description="Polar residues" evidence="1">
    <location>
        <begin position="209"/>
        <end position="228"/>
    </location>
</feature>
<dbReference type="GeneID" id="34578280"/>
<dbReference type="InterPro" id="IPR009057">
    <property type="entry name" value="Homeodomain-like_sf"/>
</dbReference>
<dbReference type="InterPro" id="IPR001005">
    <property type="entry name" value="SANT/Myb"/>
</dbReference>
<dbReference type="Gene3D" id="1.10.10.60">
    <property type="entry name" value="Homeodomain-like"/>
    <property type="match status" value="1"/>
</dbReference>
<dbReference type="SMART" id="SM00717">
    <property type="entry name" value="SANT"/>
    <property type="match status" value="1"/>
</dbReference>
<dbReference type="OrthoDB" id="272624at2759"/>
<feature type="compositionally biased region" description="Basic and acidic residues" evidence="1">
    <location>
        <begin position="573"/>
        <end position="583"/>
    </location>
</feature>
<feature type="compositionally biased region" description="Polar residues" evidence="1">
    <location>
        <begin position="280"/>
        <end position="294"/>
    </location>
</feature>
<dbReference type="EMBL" id="LXJU01000014">
    <property type="protein sequence ID" value="OGE51067.1"/>
    <property type="molecule type" value="Genomic_DNA"/>
</dbReference>
<feature type="compositionally biased region" description="Basic and acidic residues" evidence="1">
    <location>
        <begin position="50"/>
        <end position="63"/>
    </location>
</feature>
<feature type="compositionally biased region" description="Pro residues" evidence="1">
    <location>
        <begin position="156"/>
        <end position="167"/>
    </location>
</feature>
<dbReference type="GO" id="GO:0000126">
    <property type="term" value="C:transcription factor TFIIIB complex"/>
    <property type="evidence" value="ECO:0007669"/>
    <property type="project" value="InterPro"/>
</dbReference>
<dbReference type="InterPro" id="IPR039467">
    <property type="entry name" value="TFIIIB_B''_Myb"/>
</dbReference>
<keyword evidence="4" id="KW-1185">Reference proteome</keyword>
<organism evidence="3 4">
    <name type="scientific">Penicillium arizonense</name>
    <dbReference type="NCBI Taxonomy" id="1835702"/>
    <lineage>
        <taxon>Eukaryota</taxon>
        <taxon>Fungi</taxon>
        <taxon>Dikarya</taxon>
        <taxon>Ascomycota</taxon>
        <taxon>Pezizomycotina</taxon>
        <taxon>Eurotiomycetes</taxon>
        <taxon>Eurotiomycetidae</taxon>
        <taxon>Eurotiales</taxon>
        <taxon>Aspergillaceae</taxon>
        <taxon>Penicillium</taxon>
    </lineage>
</organism>
<name>A0A1F5LD95_PENAI</name>
<dbReference type="Pfam" id="PF15963">
    <property type="entry name" value="Myb_DNA-bind_7"/>
    <property type="match status" value="1"/>
</dbReference>